<dbReference type="InterPro" id="IPR013783">
    <property type="entry name" value="Ig-like_fold"/>
</dbReference>
<dbReference type="Proteomes" id="UP000053875">
    <property type="component" value="Unassembled WGS sequence"/>
</dbReference>
<dbReference type="PANTHER" id="PTHR15343:SF0">
    <property type="entry name" value="T-CELL ANTIGEN CD7"/>
    <property type="match status" value="1"/>
</dbReference>
<dbReference type="EMBL" id="KL215558">
    <property type="protein sequence ID" value="KFV65399.1"/>
    <property type="molecule type" value="Genomic_DNA"/>
</dbReference>
<dbReference type="InterPro" id="IPR036179">
    <property type="entry name" value="Ig-like_dom_sf"/>
</dbReference>
<dbReference type="AlphaFoldDB" id="A0A093GF39"/>
<evidence type="ECO:0000256" key="1">
    <source>
        <dbReference type="SAM" id="Phobius"/>
    </source>
</evidence>
<keyword evidence="1" id="KW-1133">Transmembrane helix</keyword>
<sequence length="147" mass="16371">LLKTLMRGERVLHVSSQNVSTISLAFANRLGYSKDKKKIVVTLHNLQENDSGIYVCAGVLKNVSSLSVSESGTMMLIKDVEQADCSNNSWVISGLTIIVALLLTTLMCCTLYCVNVKKCFQKRKSHTVLNTVYEDMSYSSRRNTLSR</sequence>
<gene>
    <name evidence="2" type="ORF">N307_13107</name>
</gene>
<organism evidence="2 3">
    <name type="scientific">Dryobates pubescens</name>
    <name type="common">Downy woodpecker</name>
    <name type="synonym">Picoides pubescens</name>
    <dbReference type="NCBI Taxonomy" id="118200"/>
    <lineage>
        <taxon>Eukaryota</taxon>
        <taxon>Metazoa</taxon>
        <taxon>Chordata</taxon>
        <taxon>Craniata</taxon>
        <taxon>Vertebrata</taxon>
        <taxon>Euteleostomi</taxon>
        <taxon>Archelosauria</taxon>
        <taxon>Archosauria</taxon>
        <taxon>Dinosauria</taxon>
        <taxon>Saurischia</taxon>
        <taxon>Theropoda</taxon>
        <taxon>Coelurosauria</taxon>
        <taxon>Aves</taxon>
        <taxon>Neognathae</taxon>
        <taxon>Neoaves</taxon>
        <taxon>Telluraves</taxon>
        <taxon>Coraciimorphae</taxon>
        <taxon>Piciformes</taxon>
        <taxon>Picidae</taxon>
        <taxon>Dryobates</taxon>
    </lineage>
</organism>
<dbReference type="GO" id="GO:0002250">
    <property type="term" value="P:adaptive immune response"/>
    <property type="evidence" value="ECO:0007669"/>
    <property type="project" value="InterPro"/>
</dbReference>
<dbReference type="GO" id="GO:0016020">
    <property type="term" value="C:membrane"/>
    <property type="evidence" value="ECO:0007669"/>
    <property type="project" value="InterPro"/>
</dbReference>
<dbReference type="Gene3D" id="2.60.40.10">
    <property type="entry name" value="Immunoglobulins"/>
    <property type="match status" value="1"/>
</dbReference>
<feature type="non-terminal residue" evidence="2">
    <location>
        <position position="1"/>
    </location>
</feature>
<dbReference type="GO" id="GO:0038023">
    <property type="term" value="F:signaling receptor activity"/>
    <property type="evidence" value="ECO:0007669"/>
    <property type="project" value="InterPro"/>
</dbReference>
<keyword evidence="1" id="KW-0472">Membrane</keyword>
<protein>
    <submittedName>
        <fullName evidence="2">T-cell antigen CD7</fullName>
    </submittedName>
</protein>
<evidence type="ECO:0000313" key="2">
    <source>
        <dbReference type="EMBL" id="KFV65399.1"/>
    </source>
</evidence>
<evidence type="ECO:0000313" key="3">
    <source>
        <dbReference type="Proteomes" id="UP000053875"/>
    </source>
</evidence>
<proteinExistence type="predicted"/>
<dbReference type="SUPFAM" id="SSF48726">
    <property type="entry name" value="Immunoglobulin"/>
    <property type="match status" value="1"/>
</dbReference>
<name>A0A093GF39_DRYPU</name>
<dbReference type="InterPro" id="IPR039090">
    <property type="entry name" value="CD7"/>
</dbReference>
<feature type="transmembrane region" description="Helical" evidence="1">
    <location>
        <begin position="90"/>
        <end position="114"/>
    </location>
</feature>
<reference evidence="2 3" key="1">
    <citation type="submission" date="2014-04" db="EMBL/GenBank/DDBJ databases">
        <title>Genome evolution of avian class.</title>
        <authorList>
            <person name="Zhang G."/>
            <person name="Li C."/>
        </authorList>
    </citation>
    <scope>NUCLEOTIDE SEQUENCE [LARGE SCALE GENOMIC DNA]</scope>
    <source>
        <strain evidence="2">BGI_N307</strain>
    </source>
</reference>
<feature type="non-terminal residue" evidence="2">
    <location>
        <position position="147"/>
    </location>
</feature>
<keyword evidence="3" id="KW-1185">Reference proteome</keyword>
<dbReference type="PANTHER" id="PTHR15343">
    <property type="entry name" value="CD7"/>
    <property type="match status" value="1"/>
</dbReference>
<accession>A0A093GF39</accession>
<keyword evidence="1" id="KW-0812">Transmembrane</keyword>
<dbReference type="STRING" id="118200.A0A093GF39"/>